<comment type="function">
    <text evidence="6">Catalyzes the NADPH-dependent reduction of beta-ketoacyl-ACP substrates to beta-hydroxyacyl-ACP products, the first reductive step in the elongation cycle of fatty acid biosynthesis.</text>
</comment>
<dbReference type="PANTHER" id="PTHR42879">
    <property type="entry name" value="3-OXOACYL-(ACYL-CARRIER-PROTEIN) REDUCTASE"/>
    <property type="match status" value="1"/>
</dbReference>
<dbReference type="Gene3D" id="3.40.50.720">
    <property type="entry name" value="NAD(P)-binding Rossmann-like Domain"/>
    <property type="match status" value="1"/>
</dbReference>
<evidence type="ECO:0000256" key="4">
    <source>
        <dbReference type="ARBA" id="ARBA00023002"/>
    </source>
</evidence>
<evidence type="ECO:0000313" key="8">
    <source>
        <dbReference type="EMBL" id="NHC16047.1"/>
    </source>
</evidence>
<dbReference type="InterPro" id="IPR011284">
    <property type="entry name" value="3oxo_ACP_reduc"/>
</dbReference>
<evidence type="ECO:0000256" key="5">
    <source>
        <dbReference type="ARBA" id="ARBA00048508"/>
    </source>
</evidence>
<evidence type="ECO:0000256" key="6">
    <source>
        <dbReference type="RuleBase" id="RU366074"/>
    </source>
</evidence>
<dbReference type="NCBIfam" id="NF009466">
    <property type="entry name" value="PRK12826.1-2"/>
    <property type="match status" value="1"/>
</dbReference>
<keyword evidence="4 6" id="KW-0560">Oxidoreductase</keyword>
<evidence type="ECO:0000313" key="9">
    <source>
        <dbReference type="Proteomes" id="UP000800981"/>
    </source>
</evidence>
<dbReference type="InterPro" id="IPR050259">
    <property type="entry name" value="SDR"/>
</dbReference>
<dbReference type="EC" id="1.1.1.100" evidence="3 6"/>
<dbReference type="InterPro" id="IPR002347">
    <property type="entry name" value="SDR_fam"/>
</dbReference>
<dbReference type="RefSeq" id="WP_166284523.1">
    <property type="nucleotide sequence ID" value="NZ_JAANNP010000084.1"/>
</dbReference>
<evidence type="ECO:0000259" key="7">
    <source>
        <dbReference type="SMART" id="SM00822"/>
    </source>
</evidence>
<keyword evidence="6" id="KW-0275">Fatty acid biosynthesis</keyword>
<comment type="similarity">
    <text evidence="2 6">Belongs to the short-chain dehydrogenases/reductases (SDR) family.</text>
</comment>
<dbReference type="GO" id="GO:0004316">
    <property type="term" value="F:3-oxoacyl-[acyl-carrier-protein] reductase (NADPH) activity"/>
    <property type="evidence" value="ECO:0007669"/>
    <property type="project" value="UniProtKB-EC"/>
</dbReference>
<dbReference type="PRINTS" id="PR00081">
    <property type="entry name" value="GDHRDH"/>
</dbReference>
<reference evidence="8 9" key="1">
    <citation type="submission" date="2020-03" db="EMBL/GenBank/DDBJ databases">
        <title>Two novel Motilibacter sp.</title>
        <authorList>
            <person name="Liu S."/>
        </authorList>
    </citation>
    <scope>NUCLEOTIDE SEQUENCE [LARGE SCALE GENOMIC DNA]</scope>
    <source>
        <strain evidence="8 9">E257</strain>
    </source>
</reference>
<dbReference type="PANTHER" id="PTHR42879:SF2">
    <property type="entry name" value="3-OXOACYL-[ACYL-CARRIER-PROTEIN] REDUCTASE FABG"/>
    <property type="match status" value="1"/>
</dbReference>
<comment type="subunit">
    <text evidence="6">Homotetramer.</text>
</comment>
<comment type="pathway">
    <text evidence="1 6">Lipid metabolism; fatty acid biosynthesis.</text>
</comment>
<proteinExistence type="inferred from homology"/>
<evidence type="ECO:0000256" key="1">
    <source>
        <dbReference type="ARBA" id="ARBA00005194"/>
    </source>
</evidence>
<keyword evidence="6" id="KW-0444">Lipid biosynthesis</keyword>
<organism evidence="8 9">
    <name type="scientific">Motilibacter deserti</name>
    <dbReference type="NCBI Taxonomy" id="2714956"/>
    <lineage>
        <taxon>Bacteria</taxon>
        <taxon>Bacillati</taxon>
        <taxon>Actinomycetota</taxon>
        <taxon>Actinomycetes</taxon>
        <taxon>Motilibacterales</taxon>
        <taxon>Motilibacteraceae</taxon>
        <taxon>Motilibacter</taxon>
    </lineage>
</organism>
<dbReference type="NCBIfam" id="NF005559">
    <property type="entry name" value="PRK07231.1"/>
    <property type="match status" value="1"/>
</dbReference>
<dbReference type="InterPro" id="IPR020904">
    <property type="entry name" value="Sc_DH/Rdtase_CS"/>
</dbReference>
<dbReference type="Pfam" id="PF13561">
    <property type="entry name" value="adh_short_C2"/>
    <property type="match status" value="1"/>
</dbReference>
<dbReference type="InterPro" id="IPR057326">
    <property type="entry name" value="KR_dom"/>
</dbReference>
<dbReference type="NCBIfam" id="TIGR01830">
    <property type="entry name" value="3oxo_ACP_reduc"/>
    <property type="match status" value="1"/>
</dbReference>
<comment type="caution">
    <text evidence="8">The sequence shown here is derived from an EMBL/GenBank/DDBJ whole genome shotgun (WGS) entry which is preliminary data.</text>
</comment>
<name>A0ABX0GYH0_9ACTN</name>
<dbReference type="InterPro" id="IPR036291">
    <property type="entry name" value="NAD(P)-bd_dom_sf"/>
</dbReference>
<comment type="catalytic activity">
    <reaction evidence="5 6">
        <text>a (3R)-hydroxyacyl-[ACP] + NADP(+) = a 3-oxoacyl-[ACP] + NADPH + H(+)</text>
        <dbReference type="Rhea" id="RHEA:17397"/>
        <dbReference type="Rhea" id="RHEA-COMP:9916"/>
        <dbReference type="Rhea" id="RHEA-COMP:9945"/>
        <dbReference type="ChEBI" id="CHEBI:15378"/>
        <dbReference type="ChEBI" id="CHEBI:57783"/>
        <dbReference type="ChEBI" id="CHEBI:58349"/>
        <dbReference type="ChEBI" id="CHEBI:78776"/>
        <dbReference type="ChEBI" id="CHEBI:78827"/>
        <dbReference type="EC" id="1.1.1.100"/>
    </reaction>
</comment>
<protein>
    <recommendedName>
        <fullName evidence="3 6">3-oxoacyl-[acyl-carrier-protein] reductase</fullName>
        <ecNumber evidence="3 6">1.1.1.100</ecNumber>
    </recommendedName>
</protein>
<keyword evidence="6" id="KW-0443">Lipid metabolism</keyword>
<accession>A0ABX0GYH0</accession>
<dbReference type="SMART" id="SM00822">
    <property type="entry name" value="PKS_KR"/>
    <property type="match status" value="1"/>
</dbReference>
<dbReference type="Proteomes" id="UP000800981">
    <property type="component" value="Unassembled WGS sequence"/>
</dbReference>
<evidence type="ECO:0000256" key="3">
    <source>
        <dbReference type="ARBA" id="ARBA00012948"/>
    </source>
</evidence>
<sequence>MSDRRCAVVTGGSRGIGRAVAVALARDGYDVAFCGRTESEQLRITEKLVRDVGADCYSAACDMTDSAAVRAFVADAESALGPVHTLVNSAGVIRDAPMVLMKEEDWSEVIDTNLSGTFHACKAVAFGFMKRKAGVIVNVSSVAGVVGNPGQANYSASKGGMNSMTKALAKELGRYGVRVNAVAPGFIDTDMTSGLPDKLKAGALQAIPLSRFGTAEQVADLVSFLASDRASYITGQVVQVDGGIVI</sequence>
<dbReference type="PRINTS" id="PR00080">
    <property type="entry name" value="SDRFAMILY"/>
</dbReference>
<feature type="domain" description="Ketoreductase" evidence="7">
    <location>
        <begin position="5"/>
        <end position="190"/>
    </location>
</feature>
<keyword evidence="9" id="KW-1185">Reference proteome</keyword>
<keyword evidence="6" id="KW-0521">NADP</keyword>
<evidence type="ECO:0000256" key="2">
    <source>
        <dbReference type="ARBA" id="ARBA00006484"/>
    </source>
</evidence>
<dbReference type="SUPFAM" id="SSF51735">
    <property type="entry name" value="NAD(P)-binding Rossmann-fold domains"/>
    <property type="match status" value="1"/>
</dbReference>
<dbReference type="PROSITE" id="PS00061">
    <property type="entry name" value="ADH_SHORT"/>
    <property type="match status" value="1"/>
</dbReference>
<gene>
    <name evidence="8" type="primary">fabG</name>
    <name evidence="8" type="ORF">G9H71_19870</name>
</gene>
<keyword evidence="6" id="KW-0276">Fatty acid metabolism</keyword>
<dbReference type="EMBL" id="JAANNP010000084">
    <property type="protein sequence ID" value="NHC16047.1"/>
    <property type="molecule type" value="Genomic_DNA"/>
</dbReference>